<dbReference type="Pfam" id="PF01535">
    <property type="entry name" value="PPR"/>
    <property type="match status" value="7"/>
</dbReference>
<evidence type="ECO:0000256" key="2">
    <source>
        <dbReference type="ARBA" id="ARBA00022737"/>
    </source>
</evidence>
<organism evidence="4 5">
    <name type="scientific">Cephalotus follicularis</name>
    <name type="common">Albany pitcher plant</name>
    <dbReference type="NCBI Taxonomy" id="3775"/>
    <lineage>
        <taxon>Eukaryota</taxon>
        <taxon>Viridiplantae</taxon>
        <taxon>Streptophyta</taxon>
        <taxon>Embryophyta</taxon>
        <taxon>Tracheophyta</taxon>
        <taxon>Spermatophyta</taxon>
        <taxon>Magnoliopsida</taxon>
        <taxon>eudicotyledons</taxon>
        <taxon>Gunneridae</taxon>
        <taxon>Pentapetalae</taxon>
        <taxon>rosids</taxon>
        <taxon>fabids</taxon>
        <taxon>Oxalidales</taxon>
        <taxon>Cephalotaceae</taxon>
        <taxon>Cephalotus</taxon>
    </lineage>
</organism>
<feature type="repeat" description="PPR" evidence="3">
    <location>
        <begin position="467"/>
        <end position="501"/>
    </location>
</feature>
<keyword evidence="2" id="KW-0677">Repeat</keyword>
<comment type="similarity">
    <text evidence="1">Belongs to the PPR family. P subfamily.</text>
</comment>
<dbReference type="PROSITE" id="PS51375">
    <property type="entry name" value="PPR"/>
    <property type="match status" value="9"/>
</dbReference>
<feature type="non-terminal residue" evidence="4">
    <location>
        <position position="587"/>
    </location>
</feature>
<dbReference type="AlphaFoldDB" id="A0A1Q3BUR8"/>
<gene>
    <name evidence="4" type="ORF">CFOL_v3_15227</name>
</gene>
<dbReference type="PANTHER" id="PTHR47447">
    <property type="entry name" value="OS03G0856100 PROTEIN"/>
    <property type="match status" value="1"/>
</dbReference>
<evidence type="ECO:0000313" key="4">
    <source>
        <dbReference type="EMBL" id="GAV71737.1"/>
    </source>
</evidence>
<evidence type="ECO:0000313" key="5">
    <source>
        <dbReference type="Proteomes" id="UP000187406"/>
    </source>
</evidence>
<keyword evidence="5" id="KW-1185">Reference proteome</keyword>
<dbReference type="InParanoid" id="A0A1Q3BUR8"/>
<dbReference type="EMBL" id="BDDD01000936">
    <property type="protein sequence ID" value="GAV71737.1"/>
    <property type="molecule type" value="Genomic_DNA"/>
</dbReference>
<dbReference type="InterPro" id="IPR011990">
    <property type="entry name" value="TPR-like_helical_dom_sf"/>
</dbReference>
<dbReference type="Gene3D" id="1.25.40.10">
    <property type="entry name" value="Tetratricopeptide repeat domain"/>
    <property type="match status" value="6"/>
</dbReference>
<dbReference type="Pfam" id="PF13041">
    <property type="entry name" value="PPR_2"/>
    <property type="match status" value="3"/>
</dbReference>
<evidence type="ECO:0000256" key="1">
    <source>
        <dbReference type="ARBA" id="ARBA00007626"/>
    </source>
</evidence>
<feature type="repeat" description="PPR" evidence="3">
    <location>
        <begin position="52"/>
        <end position="82"/>
    </location>
</feature>
<feature type="non-terminal residue" evidence="4">
    <location>
        <position position="1"/>
    </location>
</feature>
<feature type="repeat" description="PPR" evidence="3">
    <location>
        <begin position="83"/>
        <end position="117"/>
    </location>
</feature>
<feature type="repeat" description="PPR" evidence="3">
    <location>
        <begin position="322"/>
        <end position="356"/>
    </location>
</feature>
<name>A0A1Q3BUR8_CEPFO</name>
<feature type="repeat" description="PPR" evidence="3">
    <location>
        <begin position="432"/>
        <end position="466"/>
    </location>
</feature>
<sequence>KAISLFRKLKLKGLQPNNLTFPFIAKACAKLSNLKCSQLIHCHIEKSPFRPDIYVQTAIVDMYVKCNRLDEALKVFDRMPDRDVASWNVIILGFAQMGFTEKVLGIFREMRFGGIQPDSVTLMGLTEGMLQTKNLSLMKAIHSFGIRVGIDGDVSVANTWVAGYAKCGDLGLAELVFDGIEEGLRTVVSWNSMIAGYANFEKFFDGFTFYKRMLIDGLRPEVSTIVSLLSSCVQTGAPSHGRLIHCHGILSGCDLDVCFNNTLISMYSKCGDTDSARFVFDGMSERTCVSWTVMIRGYANKGDMDEALALFYAMKIAGEKPDLVTVQSLISVMGKKGKIRMAMWLFSEMRNSGCKPDSSVYNALITAHLHSKDKAKALEKALGYFNKMKGMERCKPNIVTYNVLLRAFAQARNVDQVNALFKEMDESIVSPDIYTYNGVMDAYGKNGMIRDMESVLSRMRSNKCKPDIISFNILIDSYGRKQEFEKMEQVFKSLLRSKEKPTLPTFNSMILNYGRARLKEKSEDIFKKMIDMRYTPNFITYESLITMYGFCDCVSRARETFDRLVGSGGETKVSTLNTMLDVYCMNG</sequence>
<dbReference type="NCBIfam" id="TIGR00756">
    <property type="entry name" value="PPR"/>
    <property type="match status" value="10"/>
</dbReference>
<feature type="repeat" description="PPR" evidence="3">
    <location>
        <begin position="502"/>
        <end position="536"/>
    </location>
</feature>
<accession>A0A1Q3BUR8</accession>
<feature type="repeat" description="PPR" evidence="3">
    <location>
        <begin position="397"/>
        <end position="431"/>
    </location>
</feature>
<dbReference type="PANTHER" id="PTHR47447:SF26">
    <property type="entry name" value="CHLOROPLAST RNA SPLICING4"/>
    <property type="match status" value="1"/>
</dbReference>
<dbReference type="OrthoDB" id="185373at2759"/>
<dbReference type="FunFam" id="1.25.40.10:FF:000968">
    <property type="entry name" value="Pentatricopeptide repeat-containing protein, mitochondrial"/>
    <property type="match status" value="1"/>
</dbReference>
<dbReference type="FunFam" id="1.25.40.10:FF:000073">
    <property type="entry name" value="Pentatricopeptide repeat-containing protein chloroplastic"/>
    <property type="match status" value="1"/>
</dbReference>
<comment type="caution">
    <text evidence="4">The sequence shown here is derived from an EMBL/GenBank/DDBJ whole genome shotgun (WGS) entry which is preliminary data.</text>
</comment>
<protein>
    <submittedName>
        <fullName evidence="4">PPR domain-containing protein/PPR_2 domain-containing protein</fullName>
    </submittedName>
</protein>
<evidence type="ECO:0000256" key="3">
    <source>
        <dbReference type="PROSITE-ProRule" id="PRU00708"/>
    </source>
</evidence>
<dbReference type="STRING" id="3775.A0A1Q3BUR8"/>
<feature type="repeat" description="PPR" evidence="3">
    <location>
        <begin position="186"/>
        <end position="220"/>
    </location>
</feature>
<feature type="repeat" description="PPR" evidence="3">
    <location>
        <begin position="287"/>
        <end position="321"/>
    </location>
</feature>
<dbReference type="Proteomes" id="UP000187406">
    <property type="component" value="Unassembled WGS sequence"/>
</dbReference>
<dbReference type="InterPro" id="IPR002885">
    <property type="entry name" value="PPR_rpt"/>
</dbReference>
<dbReference type="FunFam" id="1.25.40.10:FF:000291">
    <property type="entry name" value="Pentatricopeptide repeat-containing protein PPR5, chloroplastic"/>
    <property type="match status" value="1"/>
</dbReference>
<reference evidence="5" key="1">
    <citation type="submission" date="2016-04" db="EMBL/GenBank/DDBJ databases">
        <title>Cephalotus genome sequencing.</title>
        <authorList>
            <person name="Fukushima K."/>
            <person name="Hasebe M."/>
            <person name="Fang X."/>
        </authorList>
    </citation>
    <scope>NUCLEOTIDE SEQUENCE [LARGE SCALE GENOMIC DNA]</scope>
    <source>
        <strain evidence="5">cv. St1</strain>
    </source>
</reference>
<proteinExistence type="inferred from homology"/>